<evidence type="ECO:0000256" key="4">
    <source>
        <dbReference type="ARBA" id="ARBA00005259"/>
    </source>
</evidence>
<feature type="binding site" evidence="15">
    <location>
        <position position="209"/>
    </location>
    <ligand>
        <name>substrate</name>
    </ligand>
</feature>
<dbReference type="Pfam" id="PF00383">
    <property type="entry name" value="dCMP_cyt_deam_1"/>
    <property type="match status" value="1"/>
</dbReference>
<feature type="binding site" evidence="15">
    <location>
        <position position="173"/>
    </location>
    <ligand>
        <name>substrate</name>
    </ligand>
</feature>
<feature type="domain" description="CMP/dCMP-type deaminase" evidence="17">
    <location>
        <begin position="6"/>
        <end position="119"/>
    </location>
</feature>
<feature type="binding site" evidence="15">
    <location>
        <position position="205"/>
    </location>
    <ligand>
        <name>NADP(+)</name>
        <dbReference type="ChEBI" id="CHEBI:58349"/>
    </ligand>
</feature>
<feature type="binding site" evidence="15">
    <location>
        <position position="189"/>
    </location>
    <ligand>
        <name>substrate</name>
    </ligand>
</feature>
<keyword evidence="11 13" id="KW-0560">Oxidoreductase</keyword>
<dbReference type="InterPro" id="IPR016192">
    <property type="entry name" value="APOBEC/CMP_deaminase_Zn-bd"/>
</dbReference>
<feature type="binding site" evidence="15">
    <location>
        <position position="227"/>
    </location>
    <ligand>
        <name>NADP(+)</name>
        <dbReference type="ChEBI" id="CHEBI:58349"/>
    </ligand>
</feature>
<dbReference type="GO" id="GO:0009231">
    <property type="term" value="P:riboflavin biosynthetic process"/>
    <property type="evidence" value="ECO:0007669"/>
    <property type="project" value="UniProtKB-UniPathway"/>
</dbReference>
<dbReference type="UniPathway" id="UPA00275">
    <property type="reaction ID" value="UER00401"/>
</dbReference>
<dbReference type="SUPFAM" id="SSF53927">
    <property type="entry name" value="Cytidine deaminase-like"/>
    <property type="match status" value="1"/>
</dbReference>
<dbReference type="EC" id="1.1.1.193" evidence="13"/>
<comment type="pathway">
    <text evidence="3 13">Cofactor biosynthesis; riboflavin biosynthesis; 5-amino-6-(D-ribitylamino)uracil from GTP: step 3/4.</text>
</comment>
<sequence>MTAFSASDHAHMAHALQLAARGLHTTSPNPRVGCVLVRDGQVVGEGWHERAGEPHAEVHALRQAGEAARGATAYVTLEPCSHYGRTPPCAEALVKAGVARVIAAMQDPNPLVAGKGLSLLQSQGIAVASGLMSSEARELNVGFVSRMERNRPWVRAKVAASLDGRTALENGVSQWITSPAARRDGQQWRARACAILTGMGTVLADNPKLNVRDFDIGRQPLRVVVDSKLRTPVDAAIVDGGVLIVCADDTLPQADILRKAGVELLCLPNDNGSVDLPALMIELAKLGTNELHLEAGPTLTGEMLRLRLIDEFLLYLAPTLLGSSARGMFDIPALTAMDQRMDLEIVEVRNVGPDIRIRARPR</sequence>
<feature type="binding site" evidence="15">
    <location>
        <position position="201"/>
    </location>
    <ligand>
        <name>NADP(+)</name>
        <dbReference type="ChEBI" id="CHEBI:58349"/>
    </ligand>
</feature>
<evidence type="ECO:0000256" key="2">
    <source>
        <dbReference type="ARBA" id="ARBA00004882"/>
    </source>
</evidence>
<dbReference type="InterPro" id="IPR024072">
    <property type="entry name" value="DHFR-like_dom_sf"/>
</dbReference>
<comment type="cofactor">
    <cofactor evidence="13 16">
        <name>Zn(2+)</name>
        <dbReference type="ChEBI" id="CHEBI:29105"/>
    </cofactor>
    <text evidence="13 16">Binds 1 zinc ion.</text>
</comment>
<dbReference type="CDD" id="cd01284">
    <property type="entry name" value="Riboflavin_deaminase-reductase"/>
    <property type="match status" value="1"/>
</dbReference>
<evidence type="ECO:0000256" key="11">
    <source>
        <dbReference type="ARBA" id="ARBA00023002"/>
    </source>
</evidence>
<comment type="catalytic activity">
    <reaction evidence="13">
        <text>5-amino-6-(5-phospho-D-ribitylamino)uracil + NADP(+) = 5-amino-6-(5-phospho-D-ribosylamino)uracil + NADPH + H(+)</text>
        <dbReference type="Rhea" id="RHEA:17845"/>
        <dbReference type="ChEBI" id="CHEBI:15378"/>
        <dbReference type="ChEBI" id="CHEBI:57783"/>
        <dbReference type="ChEBI" id="CHEBI:58349"/>
        <dbReference type="ChEBI" id="CHEBI:58421"/>
        <dbReference type="ChEBI" id="CHEBI:58453"/>
        <dbReference type="EC" id="1.1.1.193"/>
    </reaction>
</comment>
<evidence type="ECO:0000256" key="6">
    <source>
        <dbReference type="ARBA" id="ARBA00022619"/>
    </source>
</evidence>
<comment type="caution">
    <text evidence="18">The sequence shown here is derived from an EMBL/GenBank/DDBJ whole genome shotgun (WGS) entry which is preliminary data.</text>
</comment>
<dbReference type="InterPro" id="IPR016193">
    <property type="entry name" value="Cytidine_deaminase-like"/>
</dbReference>
<dbReference type="Pfam" id="PF01872">
    <property type="entry name" value="RibD_C"/>
    <property type="match status" value="1"/>
</dbReference>
<dbReference type="GO" id="GO:0008270">
    <property type="term" value="F:zinc ion binding"/>
    <property type="evidence" value="ECO:0007669"/>
    <property type="project" value="InterPro"/>
</dbReference>
<feature type="binding site" evidence="16">
    <location>
        <position position="55"/>
    </location>
    <ligand>
        <name>Zn(2+)</name>
        <dbReference type="ChEBI" id="CHEBI:29105"/>
        <note>catalytic</note>
    </ligand>
</feature>
<gene>
    <name evidence="18" type="primary">ribD</name>
    <name evidence="18" type="ORF">NMK_2855</name>
</gene>
<keyword evidence="10 13" id="KW-0521">NADP</keyword>
<feature type="binding site" evidence="15">
    <location>
        <position position="294"/>
    </location>
    <ligand>
        <name>substrate</name>
    </ligand>
</feature>
<evidence type="ECO:0000256" key="7">
    <source>
        <dbReference type="ARBA" id="ARBA00022723"/>
    </source>
</evidence>
<protein>
    <recommendedName>
        <fullName evidence="13">Riboflavin biosynthesis protein RibD</fullName>
    </recommendedName>
    <domain>
        <recommendedName>
            <fullName evidence="13">Diaminohydroxyphosphoribosylaminopyrimidine deaminase</fullName>
            <shortName evidence="13">DRAP deaminase</shortName>
            <ecNumber evidence="13">3.5.4.26</ecNumber>
        </recommendedName>
        <alternativeName>
            <fullName evidence="13">Riboflavin-specific deaminase</fullName>
        </alternativeName>
    </domain>
    <domain>
        <recommendedName>
            <fullName evidence="13">5-amino-6-(5-phosphoribosylamino)uracil reductase</fullName>
            <ecNumber evidence="13">1.1.1.193</ecNumber>
        </recommendedName>
        <alternativeName>
            <fullName evidence="13">HTP reductase</fullName>
        </alternativeName>
    </domain>
</protein>
<dbReference type="InterPro" id="IPR004794">
    <property type="entry name" value="Eubact_RibD"/>
</dbReference>
<keyword evidence="12" id="KW-0511">Multifunctional enzyme</keyword>
<keyword evidence="8 13" id="KW-0378">Hydrolase</keyword>
<evidence type="ECO:0000256" key="9">
    <source>
        <dbReference type="ARBA" id="ARBA00022833"/>
    </source>
</evidence>
<evidence type="ECO:0000256" key="5">
    <source>
        <dbReference type="ARBA" id="ARBA00007417"/>
    </source>
</evidence>
<reference evidence="18 19" key="1">
    <citation type="journal article" date="2018" name="Environ. Microbiol.">
        <title>Isolation and genomic characterization of Novimethylophilus kurashikiensis gen. nov. sp. nov., a new lanthanide-dependent methylotrophic species of Methylophilaceae.</title>
        <authorList>
            <person name="Lv H."/>
            <person name="Sahin N."/>
            <person name="Tani A."/>
        </authorList>
    </citation>
    <scope>NUCLEOTIDE SEQUENCE [LARGE SCALE GENOMIC DNA]</scope>
    <source>
        <strain evidence="18 19">La2-4</strain>
    </source>
</reference>
<evidence type="ECO:0000256" key="10">
    <source>
        <dbReference type="ARBA" id="ARBA00022857"/>
    </source>
</evidence>
<dbReference type="Proteomes" id="UP000245081">
    <property type="component" value="Unassembled WGS sequence"/>
</dbReference>
<dbReference type="PROSITE" id="PS00903">
    <property type="entry name" value="CYT_DCMP_DEAMINASES_1"/>
    <property type="match status" value="1"/>
</dbReference>
<comment type="similarity">
    <text evidence="5 13">In the C-terminal section; belongs to the HTP reductase family.</text>
</comment>
<comment type="pathway">
    <text evidence="2 13">Cofactor biosynthesis; riboflavin biosynthesis; 5-amino-6-(D-ribitylamino)uracil from GTP: step 2/4.</text>
</comment>
<dbReference type="NCBIfam" id="TIGR00227">
    <property type="entry name" value="ribD_Cterm"/>
    <property type="match status" value="1"/>
</dbReference>
<dbReference type="PANTHER" id="PTHR38011">
    <property type="entry name" value="DIHYDROFOLATE REDUCTASE FAMILY PROTEIN (AFU_ORTHOLOGUE AFUA_8G06820)"/>
    <property type="match status" value="1"/>
</dbReference>
<dbReference type="PANTHER" id="PTHR38011:SF7">
    <property type="entry name" value="2,5-DIAMINO-6-RIBOSYLAMINO-4(3H)-PYRIMIDINONE 5'-PHOSPHATE REDUCTASE"/>
    <property type="match status" value="1"/>
</dbReference>
<dbReference type="EC" id="3.5.4.26" evidence="13"/>
<dbReference type="Gene3D" id="3.40.140.10">
    <property type="entry name" value="Cytidine Deaminase, domain 2"/>
    <property type="match status" value="1"/>
</dbReference>
<dbReference type="NCBIfam" id="TIGR00326">
    <property type="entry name" value="eubact_ribD"/>
    <property type="match status" value="1"/>
</dbReference>
<feature type="binding site" evidence="16">
    <location>
        <position position="80"/>
    </location>
    <ligand>
        <name>Zn(2+)</name>
        <dbReference type="ChEBI" id="CHEBI:29105"/>
        <note>catalytic</note>
    </ligand>
</feature>
<comment type="similarity">
    <text evidence="4 13">In the N-terminal section; belongs to the cytidine and deoxycytidylate deaminase family.</text>
</comment>
<evidence type="ECO:0000256" key="16">
    <source>
        <dbReference type="PIRSR" id="PIRSR006769-3"/>
    </source>
</evidence>
<evidence type="ECO:0000256" key="8">
    <source>
        <dbReference type="ARBA" id="ARBA00022801"/>
    </source>
</evidence>
<dbReference type="GO" id="GO:0008703">
    <property type="term" value="F:5-amino-6-(5-phosphoribosylamino)uracil reductase activity"/>
    <property type="evidence" value="ECO:0007669"/>
    <property type="project" value="UniProtKB-EC"/>
</dbReference>
<dbReference type="AlphaFoldDB" id="A0A2R5FAJ3"/>
<dbReference type="Gene3D" id="3.40.430.10">
    <property type="entry name" value="Dihydrofolate Reductase, subunit A"/>
    <property type="match status" value="1"/>
</dbReference>
<dbReference type="EMBL" id="BDOQ01000017">
    <property type="protein sequence ID" value="GBG15252.1"/>
    <property type="molecule type" value="Genomic_DNA"/>
</dbReference>
<dbReference type="InterPro" id="IPR002734">
    <property type="entry name" value="RibDG_C"/>
</dbReference>
<evidence type="ECO:0000313" key="19">
    <source>
        <dbReference type="Proteomes" id="UP000245081"/>
    </source>
</evidence>
<evidence type="ECO:0000256" key="12">
    <source>
        <dbReference type="ARBA" id="ARBA00023268"/>
    </source>
</evidence>
<proteinExistence type="inferred from homology"/>
<evidence type="ECO:0000259" key="17">
    <source>
        <dbReference type="PROSITE" id="PS51747"/>
    </source>
</evidence>
<dbReference type="FunFam" id="3.40.140.10:FF:000025">
    <property type="entry name" value="Riboflavin biosynthesis protein RibD"/>
    <property type="match status" value="1"/>
</dbReference>
<dbReference type="GO" id="GO:0008835">
    <property type="term" value="F:diaminohydroxyphosphoribosylaminopyrimidine deaminase activity"/>
    <property type="evidence" value="ECO:0007669"/>
    <property type="project" value="UniProtKB-EC"/>
</dbReference>
<dbReference type="PROSITE" id="PS51747">
    <property type="entry name" value="CYT_DCMP_DEAMINASES_2"/>
    <property type="match status" value="1"/>
</dbReference>
<name>A0A2R5FAJ3_9PROT</name>
<dbReference type="InterPro" id="IPR050765">
    <property type="entry name" value="Riboflavin_Biosynth_HTPR"/>
</dbReference>
<keyword evidence="6 13" id="KW-0686">Riboflavin biosynthesis</keyword>
<feature type="active site" description="Proton donor" evidence="14">
    <location>
        <position position="57"/>
    </location>
</feature>
<keyword evidence="19" id="KW-1185">Reference proteome</keyword>
<evidence type="ECO:0000256" key="13">
    <source>
        <dbReference type="PIRNR" id="PIRNR006769"/>
    </source>
</evidence>
<accession>A0A2R5FAJ3</accession>
<feature type="binding site" evidence="16">
    <location>
        <position position="89"/>
    </location>
    <ligand>
        <name>Zn(2+)</name>
        <dbReference type="ChEBI" id="CHEBI:29105"/>
        <note>catalytic</note>
    </ligand>
</feature>
<keyword evidence="9 13" id="KW-0862">Zinc</keyword>
<evidence type="ECO:0000256" key="15">
    <source>
        <dbReference type="PIRSR" id="PIRSR006769-2"/>
    </source>
</evidence>
<dbReference type="InterPro" id="IPR011549">
    <property type="entry name" value="RibD_C"/>
</dbReference>
<dbReference type="SUPFAM" id="SSF53597">
    <property type="entry name" value="Dihydrofolate reductase-like"/>
    <property type="match status" value="1"/>
</dbReference>
<evidence type="ECO:0000256" key="1">
    <source>
        <dbReference type="ARBA" id="ARBA00002151"/>
    </source>
</evidence>
<comment type="function">
    <text evidence="1 13">Converts 2,5-diamino-6-(ribosylamino)-4(3h)-pyrimidinone 5'-phosphate into 5-amino-6-(ribosylamino)-2,4(1h,3h)-pyrimidinedione 5'-phosphate.</text>
</comment>
<dbReference type="OrthoDB" id="9800865at2"/>
<comment type="catalytic activity">
    <reaction evidence="13">
        <text>2,5-diamino-6-hydroxy-4-(5-phosphoribosylamino)-pyrimidine + H2O + H(+) = 5-amino-6-(5-phospho-D-ribosylamino)uracil + NH4(+)</text>
        <dbReference type="Rhea" id="RHEA:21868"/>
        <dbReference type="ChEBI" id="CHEBI:15377"/>
        <dbReference type="ChEBI" id="CHEBI:15378"/>
        <dbReference type="ChEBI" id="CHEBI:28938"/>
        <dbReference type="ChEBI" id="CHEBI:58453"/>
        <dbReference type="ChEBI" id="CHEBI:58614"/>
        <dbReference type="EC" id="3.5.4.26"/>
    </reaction>
</comment>
<feature type="binding site" evidence="15">
    <location>
        <position position="175"/>
    </location>
    <ligand>
        <name>NADP(+)</name>
        <dbReference type="ChEBI" id="CHEBI:58349"/>
    </ligand>
</feature>
<organism evidence="18 19">
    <name type="scientific">Novimethylophilus kurashikiensis</name>
    <dbReference type="NCBI Taxonomy" id="1825523"/>
    <lineage>
        <taxon>Bacteria</taxon>
        <taxon>Pseudomonadati</taxon>
        <taxon>Pseudomonadota</taxon>
        <taxon>Betaproteobacteria</taxon>
        <taxon>Nitrosomonadales</taxon>
        <taxon>Methylophilaceae</taxon>
        <taxon>Novimethylophilus</taxon>
    </lineage>
</organism>
<dbReference type="PIRSF" id="PIRSF006769">
    <property type="entry name" value="RibD"/>
    <property type="match status" value="1"/>
</dbReference>
<evidence type="ECO:0000313" key="18">
    <source>
        <dbReference type="EMBL" id="GBG15252.1"/>
    </source>
</evidence>
<dbReference type="RefSeq" id="WP_109016413.1">
    <property type="nucleotide sequence ID" value="NZ_BDOQ01000017.1"/>
</dbReference>
<keyword evidence="7 13" id="KW-0479">Metal-binding</keyword>
<feature type="binding site" evidence="15">
    <location>
        <position position="159"/>
    </location>
    <ligand>
        <name>NADP(+)</name>
        <dbReference type="ChEBI" id="CHEBI:58349"/>
    </ligand>
</feature>
<evidence type="ECO:0000256" key="3">
    <source>
        <dbReference type="ARBA" id="ARBA00004910"/>
    </source>
</evidence>
<dbReference type="GO" id="GO:0050661">
    <property type="term" value="F:NADP binding"/>
    <property type="evidence" value="ECO:0007669"/>
    <property type="project" value="InterPro"/>
</dbReference>
<evidence type="ECO:0000256" key="14">
    <source>
        <dbReference type="PIRSR" id="PIRSR006769-1"/>
    </source>
</evidence>
<feature type="binding site" evidence="15">
    <location>
        <position position="212"/>
    </location>
    <ligand>
        <name>substrate</name>
    </ligand>
</feature>
<dbReference type="InterPro" id="IPR002125">
    <property type="entry name" value="CMP_dCMP_dom"/>
</dbReference>